<dbReference type="Gene3D" id="1.50.10.10">
    <property type="match status" value="1"/>
</dbReference>
<dbReference type="GO" id="GO:0004553">
    <property type="term" value="F:hydrolase activity, hydrolyzing O-glycosyl compounds"/>
    <property type="evidence" value="ECO:0007669"/>
    <property type="project" value="UniProtKB-ARBA"/>
</dbReference>
<dbReference type="EMBL" id="CP058316">
    <property type="protein sequence ID" value="QLD11583.1"/>
    <property type="molecule type" value="Genomic_DNA"/>
</dbReference>
<keyword evidence="3" id="KW-0378">Hydrolase</keyword>
<dbReference type="InterPro" id="IPR045582">
    <property type="entry name" value="Trehalase-like_N"/>
</dbReference>
<protein>
    <submittedName>
        <fullName evidence="3">Glycoside hydrolase family 15 protein</fullName>
    </submittedName>
</protein>
<dbReference type="AlphaFoldDB" id="A0A7D5JY63"/>
<organism evidence="3 4">
    <name type="scientific">Microbacterium oleivorans</name>
    <dbReference type="NCBI Taxonomy" id="273677"/>
    <lineage>
        <taxon>Bacteria</taxon>
        <taxon>Bacillati</taxon>
        <taxon>Actinomycetota</taxon>
        <taxon>Actinomycetes</taxon>
        <taxon>Micrococcales</taxon>
        <taxon>Microbacteriaceae</taxon>
        <taxon>Microbacterium</taxon>
    </lineage>
</organism>
<name>A0A7D5JY63_9MICO</name>
<dbReference type="PANTHER" id="PTHR31616:SF0">
    <property type="entry name" value="GLUCAN 1,4-ALPHA-GLUCOSIDASE"/>
    <property type="match status" value="1"/>
</dbReference>
<dbReference type="RefSeq" id="WP_178011625.1">
    <property type="nucleotide sequence ID" value="NZ_CP058316.1"/>
</dbReference>
<evidence type="ECO:0000313" key="3">
    <source>
        <dbReference type="EMBL" id="QLD11583.1"/>
    </source>
</evidence>
<dbReference type="Pfam" id="PF00723">
    <property type="entry name" value="Glyco_hydro_15"/>
    <property type="match status" value="1"/>
</dbReference>
<accession>A0A7D5JY63</accession>
<feature type="domain" description="Trehalase-like N-terminal" evidence="2">
    <location>
        <begin position="5"/>
        <end position="117"/>
    </location>
</feature>
<dbReference type="GO" id="GO:0005975">
    <property type="term" value="P:carbohydrate metabolic process"/>
    <property type="evidence" value="ECO:0007669"/>
    <property type="project" value="InterPro"/>
</dbReference>
<proteinExistence type="predicted"/>
<dbReference type="InterPro" id="IPR012341">
    <property type="entry name" value="6hp_glycosidase-like_sf"/>
</dbReference>
<evidence type="ECO:0000313" key="4">
    <source>
        <dbReference type="Proteomes" id="UP000509638"/>
    </source>
</evidence>
<evidence type="ECO:0000259" key="2">
    <source>
        <dbReference type="Pfam" id="PF19291"/>
    </source>
</evidence>
<dbReference type="InterPro" id="IPR011613">
    <property type="entry name" value="GH15-like"/>
</dbReference>
<feature type="domain" description="GH15-like" evidence="1">
    <location>
        <begin position="232"/>
        <end position="594"/>
    </location>
</feature>
<reference evidence="3 4" key="1">
    <citation type="submission" date="2020-06" db="EMBL/GenBank/DDBJ databases">
        <authorList>
            <person name="Jo H."/>
        </authorList>
    </citation>
    <scope>NUCLEOTIDE SEQUENCE [LARGE SCALE GENOMIC DNA]</scope>
    <source>
        <strain evidence="3 4">I46</strain>
    </source>
</reference>
<dbReference type="Proteomes" id="UP000509638">
    <property type="component" value="Chromosome"/>
</dbReference>
<dbReference type="Pfam" id="PF19291">
    <property type="entry name" value="TREH_N"/>
    <property type="match status" value="1"/>
</dbReference>
<gene>
    <name evidence="3" type="ORF">HW566_07240</name>
</gene>
<dbReference type="SUPFAM" id="SSF48208">
    <property type="entry name" value="Six-hairpin glycosidases"/>
    <property type="match status" value="1"/>
</dbReference>
<dbReference type="InterPro" id="IPR008928">
    <property type="entry name" value="6-hairpin_glycosidase_sf"/>
</dbReference>
<sequence length="608" mass="66418">MSSVPVPIESYALLSNCRSAALVSDEGSIDWLCLPRYDSGSIFAALLGDRTHGRWSLRPTDPAATATRRYDGDTFVLVTRWECATGVAEVHEFMPVDDGVEAVVRRVVGVSGEVGFASELRLRFDYARAVPWVRQLAPLATASDGELPTGVLLAVAGPDAVTIRGPRMTAADTRHRAEWSVTAGRIVDSVLRWEPSYRDIPRPFDVDVAIERARTWWSSWARRIDRAGRWGDRVLRSLLVLRALTHAETGGIVAAATTSLPEELGGTRNWDYRYVWLRDAALTLEAYIAHGYLEAAVRWRDWLLRAVAGDPADVQIMYGIAGERDLPERELANLPGYAGSAPVRIGNGAVDQYQADVIGEVMVALEAARLGGVAETGFSWALQRALLDQVVAEIDRPDHGIWEMRGEPQRFTHSRVMVWAALDRGVRAVEEHGLDGDVETWRRLREGVRAEIDEHGVDAAGGHFTQYAGTDEVDASLLLLPAVGFCRADDPRMLATVARIEQTLLRDGLVLRYRTEAGADGLPGGEHPFLACSFWLVEQYAATGRTADATDLMDRLCAIANDVGLLSEEYDVTAGSHRGNTPQALSHLALVGAADALAGHAGRAAHRH</sequence>
<evidence type="ECO:0000259" key="1">
    <source>
        <dbReference type="Pfam" id="PF00723"/>
    </source>
</evidence>
<dbReference type="PANTHER" id="PTHR31616">
    <property type="entry name" value="TREHALASE"/>
    <property type="match status" value="1"/>
</dbReference>